<dbReference type="EMBL" id="LR881104">
    <property type="protein sequence ID" value="CAD5236321.1"/>
    <property type="molecule type" value="Genomic_DNA"/>
</dbReference>
<proteinExistence type="predicted"/>
<evidence type="ECO:0000313" key="2">
    <source>
        <dbReference type="Proteomes" id="UP000596247"/>
    </source>
</evidence>
<organism evidence="1 2">
    <name type="scientific">Klebsiella phage vB_KvM-Eowyn</name>
    <dbReference type="NCBI Taxonomy" id="2762819"/>
    <lineage>
        <taxon>Viruses</taxon>
        <taxon>Duplodnaviria</taxon>
        <taxon>Heunggongvirae</taxon>
        <taxon>Uroviricota</taxon>
        <taxon>Caudoviricetes</taxon>
        <taxon>Chimalliviridae</taxon>
        <taxon>Eowynvirus</taxon>
        <taxon>Eowynvirus eowyn</taxon>
    </lineage>
</organism>
<keyword evidence="2" id="KW-1185">Reference proteome</keyword>
<sequence length="93" mass="10871">MVLKRGRKVKQPLRTAITVRVYNREGTPSDEVSSEDLDFLKELIGDISLQTVTKRALKKYIDDLPDLLIEAQQKDIEQQQVELYRLQKLSERK</sequence>
<dbReference type="Proteomes" id="UP000596247">
    <property type="component" value="Chromosome"/>
</dbReference>
<gene>
    <name evidence="1" type="ORF">LLCLJKAH_00332</name>
</gene>
<accession>A0A7R8MJX6</accession>
<name>A0A7R8MJX6_9CAUD</name>
<evidence type="ECO:0000313" key="1">
    <source>
        <dbReference type="EMBL" id="CAD5236321.1"/>
    </source>
</evidence>
<protein>
    <submittedName>
        <fullName evidence="1">Uncharacterized protein</fullName>
    </submittedName>
</protein>
<reference evidence="1 2" key="1">
    <citation type="submission" date="2020-09" db="EMBL/GenBank/DDBJ databases">
        <authorList>
            <person name="Jameson E."/>
        </authorList>
    </citation>
    <scope>NUCLEOTIDE SEQUENCE [LARGE SCALE GENOMIC DNA]</scope>
</reference>